<evidence type="ECO:0000256" key="9">
    <source>
        <dbReference type="HAMAP-Rule" id="MF_00236"/>
    </source>
</evidence>
<sequence length="86" mass="8895">MPNIGAAEIIMIVLVALVVFGPRKLPELGRTVGQALREFRSHTSSVTNELRTGLDVNPPAPQAVPAAQVVAEAPSEATVPVAAKAS</sequence>
<evidence type="ECO:0000256" key="3">
    <source>
        <dbReference type="ARBA" id="ARBA00022475"/>
    </source>
</evidence>
<dbReference type="Pfam" id="PF02416">
    <property type="entry name" value="TatA_B_E"/>
    <property type="match status" value="1"/>
</dbReference>
<comment type="similarity">
    <text evidence="9">Belongs to the TatA/E family.</text>
</comment>
<comment type="caution">
    <text evidence="10">The sequence shown here is derived from an EMBL/GenBank/DDBJ whole genome shotgun (WGS) entry which is preliminary data.</text>
</comment>
<keyword evidence="2 9" id="KW-0813">Transport</keyword>
<evidence type="ECO:0000256" key="4">
    <source>
        <dbReference type="ARBA" id="ARBA00022692"/>
    </source>
</evidence>
<dbReference type="InterPro" id="IPR003369">
    <property type="entry name" value="TatA/B/E"/>
</dbReference>
<evidence type="ECO:0000313" key="10">
    <source>
        <dbReference type="EMBL" id="GGK12702.1"/>
    </source>
</evidence>
<evidence type="ECO:0000256" key="1">
    <source>
        <dbReference type="ARBA" id="ARBA00004162"/>
    </source>
</evidence>
<dbReference type="Gene3D" id="1.20.5.3310">
    <property type="match status" value="1"/>
</dbReference>
<reference evidence="11" key="1">
    <citation type="journal article" date="2019" name="Int. J. Syst. Evol. Microbiol.">
        <title>The Global Catalogue of Microorganisms (GCM) 10K type strain sequencing project: providing services to taxonomists for standard genome sequencing and annotation.</title>
        <authorList>
            <consortium name="The Broad Institute Genomics Platform"/>
            <consortium name="The Broad Institute Genome Sequencing Center for Infectious Disease"/>
            <person name="Wu L."/>
            <person name="Ma J."/>
        </authorList>
    </citation>
    <scope>NUCLEOTIDE SEQUENCE [LARGE SCALE GENOMIC DNA]</scope>
    <source>
        <strain evidence="11">JCM 30331</strain>
    </source>
</reference>
<evidence type="ECO:0000313" key="11">
    <source>
        <dbReference type="Proteomes" id="UP000647587"/>
    </source>
</evidence>
<keyword evidence="3 9" id="KW-1003">Cell membrane</keyword>
<feature type="transmembrane region" description="Helical" evidence="9">
    <location>
        <begin position="6"/>
        <end position="22"/>
    </location>
</feature>
<comment type="subunit">
    <text evidence="9">Forms a complex with TatC.</text>
</comment>
<organism evidence="10 11">
    <name type="scientific">Deinococcus malanensis</name>
    <dbReference type="NCBI Taxonomy" id="1706855"/>
    <lineage>
        <taxon>Bacteria</taxon>
        <taxon>Thermotogati</taxon>
        <taxon>Deinococcota</taxon>
        <taxon>Deinococci</taxon>
        <taxon>Deinococcales</taxon>
        <taxon>Deinococcaceae</taxon>
        <taxon>Deinococcus</taxon>
    </lineage>
</organism>
<keyword evidence="7 9" id="KW-0811">Translocation</keyword>
<keyword evidence="5 9" id="KW-0653">Protein transport</keyword>
<dbReference type="PRINTS" id="PR01506">
    <property type="entry name" value="TATBPROTEIN"/>
</dbReference>
<keyword evidence="4 9" id="KW-0812">Transmembrane</keyword>
<dbReference type="InterPro" id="IPR006312">
    <property type="entry name" value="TatA/E"/>
</dbReference>
<accession>A0ABQ2EIQ1</accession>
<comment type="function">
    <text evidence="9">Part of the twin-arginine translocation (Tat) system that transports large folded proteins containing a characteristic twin-arginine motif in their signal peptide across membranes. TatA could form the protein-conducting channel of the Tat system.</text>
</comment>
<keyword evidence="8 9" id="KW-0472">Membrane</keyword>
<keyword evidence="6 9" id="KW-1133">Transmembrane helix</keyword>
<protein>
    <recommendedName>
        <fullName evidence="9">Sec-independent protein translocase protein TatA</fullName>
    </recommendedName>
</protein>
<dbReference type="PANTHER" id="PTHR42982">
    <property type="entry name" value="SEC-INDEPENDENT PROTEIN TRANSLOCASE PROTEIN TATA"/>
    <property type="match status" value="1"/>
</dbReference>
<gene>
    <name evidence="9 10" type="primary">tatA</name>
    <name evidence="10" type="ORF">GCM10008955_02530</name>
</gene>
<keyword evidence="11" id="KW-1185">Reference proteome</keyword>
<proteinExistence type="inferred from homology"/>
<evidence type="ECO:0000256" key="5">
    <source>
        <dbReference type="ARBA" id="ARBA00022927"/>
    </source>
</evidence>
<dbReference type="EMBL" id="BMPP01000001">
    <property type="protein sequence ID" value="GGK12702.1"/>
    <property type="molecule type" value="Genomic_DNA"/>
</dbReference>
<dbReference type="NCBIfam" id="NF011430">
    <property type="entry name" value="PRK14861.1"/>
    <property type="match status" value="1"/>
</dbReference>
<dbReference type="RefSeq" id="WP_189003770.1">
    <property type="nucleotide sequence ID" value="NZ_BMPP01000001.1"/>
</dbReference>
<comment type="subcellular location">
    <subcellularLocation>
        <location evidence="1 9">Cell membrane</location>
        <topology evidence="1 9">Single-pass membrane protein</topology>
    </subcellularLocation>
</comment>
<evidence type="ECO:0000256" key="8">
    <source>
        <dbReference type="ARBA" id="ARBA00023136"/>
    </source>
</evidence>
<name>A0ABQ2EIQ1_9DEIO</name>
<evidence type="ECO:0000256" key="2">
    <source>
        <dbReference type="ARBA" id="ARBA00022448"/>
    </source>
</evidence>
<dbReference type="NCBIfam" id="TIGR01411">
    <property type="entry name" value="tatAE"/>
    <property type="match status" value="1"/>
</dbReference>
<dbReference type="PANTHER" id="PTHR42982:SF1">
    <property type="entry name" value="SEC-INDEPENDENT PROTEIN TRANSLOCASE PROTEIN TATA"/>
    <property type="match status" value="1"/>
</dbReference>
<dbReference type="Proteomes" id="UP000647587">
    <property type="component" value="Unassembled WGS sequence"/>
</dbReference>
<evidence type="ECO:0000256" key="7">
    <source>
        <dbReference type="ARBA" id="ARBA00023010"/>
    </source>
</evidence>
<dbReference type="HAMAP" id="MF_00236">
    <property type="entry name" value="TatA_E"/>
    <property type="match status" value="1"/>
</dbReference>
<evidence type="ECO:0000256" key="6">
    <source>
        <dbReference type="ARBA" id="ARBA00022989"/>
    </source>
</evidence>